<proteinExistence type="predicted"/>
<keyword evidence="1" id="KW-0812">Transmembrane</keyword>
<feature type="transmembrane region" description="Helical" evidence="1">
    <location>
        <begin position="62"/>
        <end position="86"/>
    </location>
</feature>
<protein>
    <submittedName>
        <fullName evidence="2">Uncharacterized protein</fullName>
    </submittedName>
</protein>
<dbReference type="OrthoDB" id="3267785at2759"/>
<keyword evidence="3" id="KW-1185">Reference proteome</keyword>
<evidence type="ECO:0000313" key="3">
    <source>
        <dbReference type="Proteomes" id="UP000250043"/>
    </source>
</evidence>
<dbReference type="Proteomes" id="UP000250043">
    <property type="component" value="Unassembled WGS sequence"/>
</dbReference>
<gene>
    <name evidence="2" type="ORF">OBBRIDRAFT_661607</name>
</gene>
<accession>A0A8E2DJY4</accession>
<reference evidence="2 3" key="1">
    <citation type="submission" date="2016-07" db="EMBL/GenBank/DDBJ databases">
        <title>Draft genome of the white-rot fungus Obba rivulosa 3A-2.</title>
        <authorList>
            <consortium name="DOE Joint Genome Institute"/>
            <person name="Miettinen O."/>
            <person name="Riley R."/>
            <person name="Acob R."/>
            <person name="Barry K."/>
            <person name="Cullen D."/>
            <person name="De Vries R."/>
            <person name="Hainaut M."/>
            <person name="Hatakka A."/>
            <person name="Henrissat B."/>
            <person name="Hilden K."/>
            <person name="Kuo R."/>
            <person name="Labutti K."/>
            <person name="Lipzen A."/>
            <person name="Makela M.R."/>
            <person name="Sandor L."/>
            <person name="Spatafora J.W."/>
            <person name="Grigoriev I.V."/>
            <person name="Hibbett D.S."/>
        </authorList>
    </citation>
    <scope>NUCLEOTIDE SEQUENCE [LARGE SCALE GENOMIC DNA]</scope>
    <source>
        <strain evidence="2 3">3A-2</strain>
    </source>
</reference>
<sequence>MAVNTQPLRLLSPTVDFYLRHSRPADCLDEKQYSNVDFNAQTPSLPHERHCRCARTRVRRALTAALLALLGLGVLLLVLCAADAVVDGGILSALGIDASEGTVASALGWAGEFVKRQADGSGTNDDVFVHHKLYLIVVFVGLFLVLLAAICCSFWCCRGVFENPLCFPCYLCAWCGCMSCLECLACGLHDHHTHCSIIYNTFLASTHVFILDNTTPLTLLDPLGYCCLVRYCM</sequence>
<dbReference type="EMBL" id="KV722425">
    <property type="protein sequence ID" value="OCH89501.1"/>
    <property type="molecule type" value="Genomic_DNA"/>
</dbReference>
<keyword evidence="1" id="KW-0472">Membrane</keyword>
<evidence type="ECO:0000313" key="2">
    <source>
        <dbReference type="EMBL" id="OCH89501.1"/>
    </source>
</evidence>
<feature type="transmembrane region" description="Helical" evidence="1">
    <location>
        <begin position="133"/>
        <end position="157"/>
    </location>
</feature>
<name>A0A8E2DJY4_9APHY</name>
<evidence type="ECO:0000256" key="1">
    <source>
        <dbReference type="SAM" id="Phobius"/>
    </source>
</evidence>
<keyword evidence="1" id="KW-1133">Transmembrane helix</keyword>
<dbReference type="AlphaFoldDB" id="A0A8E2DJY4"/>
<organism evidence="2 3">
    <name type="scientific">Obba rivulosa</name>
    <dbReference type="NCBI Taxonomy" id="1052685"/>
    <lineage>
        <taxon>Eukaryota</taxon>
        <taxon>Fungi</taxon>
        <taxon>Dikarya</taxon>
        <taxon>Basidiomycota</taxon>
        <taxon>Agaricomycotina</taxon>
        <taxon>Agaricomycetes</taxon>
        <taxon>Polyporales</taxon>
        <taxon>Gelatoporiaceae</taxon>
        <taxon>Obba</taxon>
    </lineage>
</organism>